<dbReference type="AlphaFoldDB" id="A0A4Q1SDE1"/>
<keyword evidence="5" id="KW-0997">Cell inner membrane</keyword>
<evidence type="ECO:0000256" key="1">
    <source>
        <dbReference type="ARBA" id="ARBA00004383"/>
    </source>
</evidence>
<name>A0A4Q1SDE1_9BACT</name>
<dbReference type="PANTHER" id="PTHR33446">
    <property type="entry name" value="PROTEIN TONB-RELATED"/>
    <property type="match status" value="1"/>
</dbReference>
<evidence type="ECO:0000313" key="13">
    <source>
        <dbReference type="EMBL" id="RXS95249.1"/>
    </source>
</evidence>
<evidence type="ECO:0000256" key="2">
    <source>
        <dbReference type="ARBA" id="ARBA00006555"/>
    </source>
</evidence>
<dbReference type="Gene3D" id="3.30.1150.10">
    <property type="match status" value="1"/>
</dbReference>
<accession>A0A4Q1SDE1</accession>
<dbReference type="Pfam" id="PF03544">
    <property type="entry name" value="TonB_C"/>
    <property type="match status" value="1"/>
</dbReference>
<dbReference type="SUPFAM" id="SSF74653">
    <property type="entry name" value="TolA/TonB C-terminal domain"/>
    <property type="match status" value="1"/>
</dbReference>
<evidence type="ECO:0000256" key="7">
    <source>
        <dbReference type="ARBA" id="ARBA00022927"/>
    </source>
</evidence>
<comment type="similarity">
    <text evidence="2">Belongs to the TonB family.</text>
</comment>
<dbReference type="EMBL" id="SDMK01000002">
    <property type="protein sequence ID" value="RXS95249.1"/>
    <property type="molecule type" value="Genomic_DNA"/>
</dbReference>
<dbReference type="GO" id="GO:0015031">
    <property type="term" value="P:protein transport"/>
    <property type="evidence" value="ECO:0007669"/>
    <property type="project" value="UniProtKB-KW"/>
</dbReference>
<keyword evidence="8 11" id="KW-1133">Transmembrane helix</keyword>
<comment type="caution">
    <text evidence="13">The sequence shown here is derived from an EMBL/GenBank/DDBJ whole genome shotgun (WGS) entry which is preliminary data.</text>
</comment>
<dbReference type="OrthoDB" id="1685233at2"/>
<feature type="region of interest" description="Disordered" evidence="10">
    <location>
        <begin position="235"/>
        <end position="272"/>
    </location>
</feature>
<keyword evidence="7" id="KW-0653">Protein transport</keyword>
<dbReference type="InterPro" id="IPR037682">
    <property type="entry name" value="TonB_C"/>
</dbReference>
<dbReference type="InterPro" id="IPR006260">
    <property type="entry name" value="TonB/TolA_C"/>
</dbReference>
<sequence length="370" mass="39339">MGNELLTPPDLESPKTRPAEEEAHLLVEADGSMWSSLMANLRDAFSSSKQPPLQLSSQPVEVVDATQTEPVWKTLLGSIQDLLFPKKLPPLELTSKPVAVADRMAVKRDPVSTGIAIVLHLLILLALFYAWRQWKTRPIQKKEVATTVDVKPFIPMTVKMNQSMGGGGGGGAHEVVEASKGHLPKIAKTQTVPPQIIRNDHPKLAVEPTIVMPQQVKLPDNPNMPNIGLPNSPQVALASQGSGSGSGFGSGHGGGIGSGSGGGVGPGQGGGYGGGVMHPGGGVSAPQLVYSVDPEFSDEARRAKYQGICLVSLIVDPQGNPQQIRVIRPLGMGLDEKAIEAVKQYKFKPAYYQGHPVAVQVNIEVNFRIY</sequence>
<evidence type="ECO:0000256" key="8">
    <source>
        <dbReference type="ARBA" id="ARBA00022989"/>
    </source>
</evidence>
<proteinExistence type="inferred from homology"/>
<organism evidence="13 14">
    <name type="scientific">Silvibacterium dinghuense</name>
    <dbReference type="NCBI Taxonomy" id="1560006"/>
    <lineage>
        <taxon>Bacteria</taxon>
        <taxon>Pseudomonadati</taxon>
        <taxon>Acidobacteriota</taxon>
        <taxon>Terriglobia</taxon>
        <taxon>Terriglobales</taxon>
        <taxon>Acidobacteriaceae</taxon>
        <taxon>Silvibacterium</taxon>
    </lineage>
</organism>
<dbReference type="GO" id="GO:0055085">
    <property type="term" value="P:transmembrane transport"/>
    <property type="evidence" value="ECO:0007669"/>
    <property type="project" value="InterPro"/>
</dbReference>
<evidence type="ECO:0000313" key="14">
    <source>
        <dbReference type="Proteomes" id="UP000290253"/>
    </source>
</evidence>
<keyword evidence="6 11" id="KW-0812">Transmembrane</keyword>
<gene>
    <name evidence="13" type="ORF">ESZ00_11665</name>
</gene>
<feature type="domain" description="TonB C-terminal" evidence="12">
    <location>
        <begin position="281"/>
        <end position="370"/>
    </location>
</feature>
<dbReference type="PROSITE" id="PS52015">
    <property type="entry name" value="TONB_CTD"/>
    <property type="match status" value="1"/>
</dbReference>
<evidence type="ECO:0000256" key="3">
    <source>
        <dbReference type="ARBA" id="ARBA00022448"/>
    </source>
</evidence>
<evidence type="ECO:0000256" key="11">
    <source>
        <dbReference type="SAM" id="Phobius"/>
    </source>
</evidence>
<comment type="subcellular location">
    <subcellularLocation>
        <location evidence="1">Cell inner membrane</location>
        <topology evidence="1">Single-pass membrane protein</topology>
        <orientation evidence="1">Periplasmic side</orientation>
    </subcellularLocation>
</comment>
<keyword evidence="3" id="KW-0813">Transport</keyword>
<reference evidence="13 14" key="1">
    <citation type="journal article" date="2016" name="Int. J. Syst. Evol. Microbiol.">
        <title>Acidipila dinghuensis sp. nov., an acidobacterium isolated from forest soil.</title>
        <authorList>
            <person name="Jiang Y.W."/>
            <person name="Wang J."/>
            <person name="Chen M.H."/>
            <person name="Lv Y.Y."/>
            <person name="Qiu L.H."/>
        </authorList>
    </citation>
    <scope>NUCLEOTIDE SEQUENCE [LARGE SCALE GENOMIC DNA]</scope>
    <source>
        <strain evidence="13 14">DHOF10</strain>
    </source>
</reference>
<keyword evidence="4" id="KW-1003">Cell membrane</keyword>
<protein>
    <submittedName>
        <fullName evidence="13">Energy transducer TonB</fullName>
    </submittedName>
</protein>
<keyword evidence="9 11" id="KW-0472">Membrane</keyword>
<dbReference type="GO" id="GO:0005886">
    <property type="term" value="C:plasma membrane"/>
    <property type="evidence" value="ECO:0007669"/>
    <property type="project" value="UniProtKB-SubCell"/>
</dbReference>
<dbReference type="Proteomes" id="UP000290253">
    <property type="component" value="Unassembled WGS sequence"/>
</dbReference>
<evidence type="ECO:0000256" key="6">
    <source>
        <dbReference type="ARBA" id="ARBA00022692"/>
    </source>
</evidence>
<evidence type="ECO:0000259" key="12">
    <source>
        <dbReference type="PROSITE" id="PS52015"/>
    </source>
</evidence>
<dbReference type="InterPro" id="IPR051045">
    <property type="entry name" value="TonB-dependent_transducer"/>
</dbReference>
<evidence type="ECO:0000256" key="10">
    <source>
        <dbReference type="SAM" id="MobiDB-lite"/>
    </source>
</evidence>
<keyword evidence="14" id="KW-1185">Reference proteome</keyword>
<evidence type="ECO:0000256" key="9">
    <source>
        <dbReference type="ARBA" id="ARBA00023136"/>
    </source>
</evidence>
<evidence type="ECO:0000256" key="4">
    <source>
        <dbReference type="ARBA" id="ARBA00022475"/>
    </source>
</evidence>
<dbReference type="NCBIfam" id="TIGR01352">
    <property type="entry name" value="tonB_Cterm"/>
    <property type="match status" value="1"/>
</dbReference>
<feature type="transmembrane region" description="Helical" evidence="11">
    <location>
        <begin position="111"/>
        <end position="131"/>
    </location>
</feature>
<dbReference type="RefSeq" id="WP_129208447.1">
    <property type="nucleotide sequence ID" value="NZ_BMGU01000003.1"/>
</dbReference>
<evidence type="ECO:0000256" key="5">
    <source>
        <dbReference type="ARBA" id="ARBA00022519"/>
    </source>
</evidence>
<feature type="compositionally biased region" description="Gly residues" evidence="10">
    <location>
        <begin position="242"/>
        <end position="272"/>
    </location>
</feature>